<feature type="non-terminal residue" evidence="4">
    <location>
        <position position="1"/>
    </location>
</feature>
<proteinExistence type="predicted"/>
<accession>A0A0M4EBL5</accession>
<feature type="region of interest" description="Disordered" evidence="1">
    <location>
        <begin position="148"/>
        <end position="170"/>
    </location>
</feature>
<dbReference type="PROSITE" id="PS50940">
    <property type="entry name" value="CHIT_BIND_II"/>
    <property type="match status" value="1"/>
</dbReference>
<dbReference type="GO" id="GO:0005576">
    <property type="term" value="C:extracellular region"/>
    <property type="evidence" value="ECO:0007669"/>
    <property type="project" value="InterPro"/>
</dbReference>
<dbReference type="Proteomes" id="UP000494163">
    <property type="component" value="Chromosome 3L"/>
</dbReference>
<dbReference type="AlphaFoldDB" id="A0A0M4EBL5"/>
<dbReference type="GO" id="GO:0008061">
    <property type="term" value="F:chitin binding"/>
    <property type="evidence" value="ECO:0007669"/>
    <property type="project" value="InterPro"/>
</dbReference>
<dbReference type="InterPro" id="IPR036508">
    <property type="entry name" value="Chitin-bd_dom_sf"/>
</dbReference>
<evidence type="ECO:0000259" key="3">
    <source>
        <dbReference type="PROSITE" id="PS50940"/>
    </source>
</evidence>
<feature type="compositionally biased region" description="Low complexity" evidence="1">
    <location>
        <begin position="148"/>
        <end position="166"/>
    </location>
</feature>
<gene>
    <name evidence="4" type="ORF">Dbus_chr3Lg2044</name>
</gene>
<evidence type="ECO:0000313" key="5">
    <source>
        <dbReference type="Proteomes" id="UP000494163"/>
    </source>
</evidence>
<organism evidence="4 5">
    <name type="scientific">Drosophila busckii</name>
    <name type="common">Fruit fly</name>
    <dbReference type="NCBI Taxonomy" id="30019"/>
    <lineage>
        <taxon>Eukaryota</taxon>
        <taxon>Metazoa</taxon>
        <taxon>Ecdysozoa</taxon>
        <taxon>Arthropoda</taxon>
        <taxon>Hexapoda</taxon>
        <taxon>Insecta</taxon>
        <taxon>Pterygota</taxon>
        <taxon>Neoptera</taxon>
        <taxon>Endopterygota</taxon>
        <taxon>Diptera</taxon>
        <taxon>Brachycera</taxon>
        <taxon>Muscomorpha</taxon>
        <taxon>Ephydroidea</taxon>
        <taxon>Drosophilidae</taxon>
        <taxon>Drosophila</taxon>
    </lineage>
</organism>
<feature type="chain" id="PRO_5005793187" evidence="2">
    <location>
        <begin position="20"/>
        <end position="246"/>
    </location>
</feature>
<dbReference type="STRING" id="30019.A0A0M4EBL5"/>
<evidence type="ECO:0000313" key="4">
    <source>
        <dbReference type="EMBL" id="ALC44878.1"/>
    </source>
</evidence>
<name>A0A0M4EBL5_DROBS</name>
<evidence type="ECO:0000256" key="2">
    <source>
        <dbReference type="SAM" id="SignalP"/>
    </source>
</evidence>
<feature type="non-terminal residue" evidence="4">
    <location>
        <position position="246"/>
    </location>
</feature>
<feature type="signal peptide" evidence="2">
    <location>
        <begin position="1"/>
        <end position="19"/>
    </location>
</feature>
<dbReference type="SUPFAM" id="SSF57625">
    <property type="entry name" value="Invertebrate chitin-binding proteins"/>
    <property type="match status" value="1"/>
</dbReference>
<keyword evidence="5" id="KW-1185">Reference proteome</keyword>
<dbReference type="Pfam" id="PF01607">
    <property type="entry name" value="CBM_14"/>
    <property type="match status" value="1"/>
</dbReference>
<reference evidence="4 5" key="1">
    <citation type="submission" date="2015-08" db="EMBL/GenBank/DDBJ databases">
        <title>Ancestral chromatin configuration constrains chromatin evolution on differentiating sex chromosomes in Drosophila.</title>
        <authorList>
            <person name="Zhou Q."/>
            <person name="Bachtrog D."/>
        </authorList>
    </citation>
    <scope>NUCLEOTIDE SEQUENCE [LARGE SCALE GENOMIC DNA]</scope>
    <source>
        <tissue evidence="4">Whole larvae</tissue>
    </source>
</reference>
<dbReference type="InterPro" id="IPR002557">
    <property type="entry name" value="Chitin-bd_dom"/>
</dbReference>
<dbReference type="OMA" id="TTCHQYI"/>
<dbReference type="EMBL" id="CP012525">
    <property type="protein sequence ID" value="ALC44878.1"/>
    <property type="molecule type" value="Genomic_DNA"/>
</dbReference>
<dbReference type="OrthoDB" id="8070239at2759"/>
<protein>
    <submittedName>
        <fullName evidence="4">CG13308</fullName>
    </submittedName>
</protein>
<feature type="domain" description="Chitin-binding type-2" evidence="3">
    <location>
        <begin position="171"/>
        <end position="236"/>
    </location>
</feature>
<evidence type="ECO:0000256" key="1">
    <source>
        <dbReference type="SAM" id="MobiDB-lite"/>
    </source>
</evidence>
<sequence length="246" mass="26018">KVLGLLLLLLGSWVGHTVGTCNVCNSVNSMACYSMNQVQACDANNLPTLRPYDCPAGYVCVSGRQGVLCRPAISASGQADCQQCNKCDASRTFACTDTTSFSLCLGTDMPQNSRGTCAEGYVCNNNNSTQICRLATAVAPTCSYADDTTTTTTTSTTTAAPTTPSPQGDPTAYCAAVQQQGRFAVGPDAASTCRQYIQCRLLNDQWLGQRYTCPGSTFFDARANLCVTSMPETCSYHPSTTTSTTP</sequence>
<keyword evidence="2" id="KW-0732">Signal</keyword>